<dbReference type="STRING" id="9258.ENSOANP00000031352"/>
<dbReference type="Pfam" id="PF14977">
    <property type="entry name" value="FAM194"/>
    <property type="match status" value="1"/>
</dbReference>
<sequence length="872" mass="98533">MNNPELYEQYKAMAPKLLEEISRLLAMRRRDDQPLPQGIKNLFEATWEELTMLPPRTPPSDFFTPVVKTGPALRCPPLLSSFGPVKKEESMSPSSPPNSTPYDENQEFLFKFQQGAINLLTELLTLKLKALVEPEASPSAKDITRQFIQATQILNLRKKEEAAEHQLLPTVRKRGSHYSILSSPLPHGPSRLIYQTSSACLSVTISSKGRKKKSVGDSAWASNLGEIWHLSSISLKPPINLHNTENVQYPDPCPEARKMLREMCQQIEKEKASLKQKSAPKPVILQNYFQRMSRKKHSVAKEERSLPMALKGLRTLRFYYSFSDGTKFVYYPSGNVAVSQIPTCCSGRLITFVYEDAPSFALLAIFTSEGLAHVQYSFTDDVSFAVMMDLKGGIARDPYGQETHSWKWASKTNTLQSLKFQLNEQLLLRVLNQKSVFLTFQCLGESVTLSVSATDCPHKIPLEKQILTRNNIFEIKSQVLNRTLAGIKKQFQTTMKQFISVILKGTGLLPMKYQLMDVIDQSKFQKNVSSLEWTHRIPKKSCNLGFSLSRTESPVKPSALQSPVRQKTLLARAQLRARSNILPILEKGTTPTRVKSFSDCPVVLRKIMREEDITSGCKCSLKIPTITDLEFEKFISAPRVSSQILVICVLASKKPAYSLELELIFEDLYASTQYGRSSPCTESKHDPFRLLKYDLDNELSDKPPLLIKKHAVVPGMTVIFGNGKLLFGSNILNRYGWSKRDLLKQIAQSHQDCKMGRYLPDGFSFSTLSPFFQRHGKWKRLRGIKPISEQHSTVDQERPLAIGWSKSSLGPLEQSLSLKRMSTLKELEAEPKCLPEPSLELPSEISTQPVLQEKKHKKSGKARKKKGHSKRS</sequence>
<name>K7ECU5_ORNAN</name>
<dbReference type="FunCoup" id="K7ECU5">
    <property type="interactions" value="134"/>
</dbReference>
<dbReference type="PANTHER" id="PTHR23093:SF20">
    <property type="entry name" value="SIMILAR TO CHROMOSOME 3 OPEN READING FRAME 20"/>
    <property type="match status" value="1"/>
</dbReference>
<dbReference type="Ensembl" id="ENSOANT00000040598.2">
    <property type="protein sequence ID" value="ENSOANP00000031352.2"/>
    <property type="gene ID" value="ENSOANG00000031502.2"/>
</dbReference>
<dbReference type="GeneTree" id="ENSGT00940000153655"/>
<dbReference type="CTD" id="103169476"/>
<evidence type="ECO:0000313" key="4">
    <source>
        <dbReference type="Proteomes" id="UP000002279"/>
    </source>
</evidence>
<dbReference type="RefSeq" id="XP_028905711.1">
    <property type="nucleotide sequence ID" value="XM_029049878.2"/>
</dbReference>
<dbReference type="RefSeq" id="XP_039766336.1">
    <property type="nucleotide sequence ID" value="XM_039910402.1"/>
</dbReference>
<dbReference type="OMA" id="QEMCRHI"/>
<dbReference type="Bgee" id="ENSOANG00000031502">
    <property type="expression patterns" value="Expressed in testis"/>
</dbReference>
<dbReference type="GeneID" id="103169476"/>
<dbReference type="RefSeq" id="XP_039766337.1">
    <property type="nucleotide sequence ID" value="XM_039910403.1"/>
</dbReference>
<feature type="compositionally biased region" description="Basic residues" evidence="1">
    <location>
        <begin position="854"/>
        <end position="872"/>
    </location>
</feature>
<dbReference type="AlphaFoldDB" id="K7ECU5"/>
<evidence type="ECO:0000313" key="3">
    <source>
        <dbReference type="Ensembl" id="ENSOANP00000031352.2"/>
    </source>
</evidence>
<accession>K7ECU5</accession>
<reference evidence="3" key="2">
    <citation type="submission" date="2025-08" db="UniProtKB">
        <authorList>
            <consortium name="Ensembl"/>
        </authorList>
    </citation>
    <scope>IDENTIFICATION</scope>
    <source>
        <strain evidence="3">Glennie</strain>
    </source>
</reference>
<dbReference type="InterPro" id="IPR029281">
    <property type="entry name" value="FAM194_C"/>
</dbReference>
<dbReference type="OrthoDB" id="6351677at2759"/>
<dbReference type="RefSeq" id="XP_028905710.1">
    <property type="nucleotide sequence ID" value="XM_029049877.2"/>
</dbReference>
<dbReference type="PANTHER" id="PTHR23093">
    <property type="entry name" value="SIMILAR TO CHROMOSOME 3 OPEN READING FRAME 20"/>
    <property type="match status" value="1"/>
</dbReference>
<dbReference type="HOGENOM" id="CLU_844567_0_0_1"/>
<protein>
    <recommendedName>
        <fullName evidence="2">FAM194 C-terminal domain-containing protein</fullName>
    </recommendedName>
</protein>
<dbReference type="Proteomes" id="UP000002279">
    <property type="component" value="Chromosome X1"/>
</dbReference>
<organism evidence="3 4">
    <name type="scientific">Ornithorhynchus anatinus</name>
    <name type="common">Duckbill platypus</name>
    <dbReference type="NCBI Taxonomy" id="9258"/>
    <lineage>
        <taxon>Eukaryota</taxon>
        <taxon>Metazoa</taxon>
        <taxon>Chordata</taxon>
        <taxon>Craniata</taxon>
        <taxon>Vertebrata</taxon>
        <taxon>Euteleostomi</taxon>
        <taxon>Mammalia</taxon>
        <taxon>Monotremata</taxon>
        <taxon>Ornithorhynchidae</taxon>
        <taxon>Ornithorhynchus</taxon>
    </lineage>
</organism>
<dbReference type="KEGG" id="oaa:103169476"/>
<evidence type="ECO:0000259" key="2">
    <source>
        <dbReference type="Pfam" id="PF14977"/>
    </source>
</evidence>
<reference evidence="3" key="3">
    <citation type="submission" date="2025-09" db="UniProtKB">
        <authorList>
            <consortium name="Ensembl"/>
        </authorList>
    </citation>
    <scope>IDENTIFICATION</scope>
    <source>
        <strain evidence="3">Glennie</strain>
    </source>
</reference>
<evidence type="ECO:0000256" key="1">
    <source>
        <dbReference type="SAM" id="MobiDB-lite"/>
    </source>
</evidence>
<gene>
    <name evidence="3" type="primary">CX1H3orf20</name>
</gene>
<dbReference type="InParanoid" id="K7ECU5"/>
<dbReference type="eggNOG" id="KOG4106">
    <property type="taxonomic scope" value="Eukaryota"/>
</dbReference>
<reference evidence="3 4" key="1">
    <citation type="journal article" date="2008" name="Nature">
        <title>Genome analysis of the platypus reveals unique signatures of evolution.</title>
        <authorList>
            <person name="Warren W.C."/>
            <person name="Hillier L.W."/>
            <person name="Marshall Graves J.A."/>
            <person name="Birney E."/>
            <person name="Ponting C.P."/>
            <person name="Grutzner F."/>
            <person name="Belov K."/>
            <person name="Miller W."/>
            <person name="Clarke L."/>
            <person name="Chinwalla A.T."/>
            <person name="Yang S.P."/>
            <person name="Heger A."/>
            <person name="Locke D.P."/>
            <person name="Miethke P."/>
            <person name="Waters P.D."/>
            <person name="Veyrunes F."/>
            <person name="Fulton L."/>
            <person name="Fulton B."/>
            <person name="Graves T."/>
            <person name="Wallis J."/>
            <person name="Puente X.S."/>
            <person name="Lopez-Otin C."/>
            <person name="Ordonez G.R."/>
            <person name="Eichler E.E."/>
            <person name="Chen L."/>
            <person name="Cheng Z."/>
            <person name="Deakin J.E."/>
            <person name="Alsop A."/>
            <person name="Thompson K."/>
            <person name="Kirby P."/>
            <person name="Papenfuss A.T."/>
            <person name="Wakefield M.J."/>
            <person name="Olender T."/>
            <person name="Lancet D."/>
            <person name="Huttley G.A."/>
            <person name="Smit A.F."/>
            <person name="Pask A."/>
            <person name="Temple-Smith P."/>
            <person name="Batzer M.A."/>
            <person name="Walker J.A."/>
            <person name="Konkel M.K."/>
            <person name="Harris R.S."/>
            <person name="Whittington C.M."/>
            <person name="Wong E.S."/>
            <person name="Gemmell N.J."/>
            <person name="Buschiazzo E."/>
            <person name="Vargas Jentzsch I.M."/>
            <person name="Merkel A."/>
            <person name="Schmitz J."/>
            <person name="Zemann A."/>
            <person name="Churakov G."/>
            <person name="Kriegs J.O."/>
            <person name="Brosius J."/>
            <person name="Murchison E.P."/>
            <person name="Sachidanandam R."/>
            <person name="Smith C."/>
            <person name="Hannon G.J."/>
            <person name="Tsend-Ayush E."/>
            <person name="McMillan D."/>
            <person name="Attenborough R."/>
            <person name="Rens W."/>
            <person name="Ferguson-Smith M."/>
            <person name="Lefevre C.M."/>
            <person name="Sharp J.A."/>
            <person name="Nicholas K.R."/>
            <person name="Ray D.A."/>
            <person name="Kube M."/>
            <person name="Reinhardt R."/>
            <person name="Pringle T.H."/>
            <person name="Taylor J."/>
            <person name="Jones R.C."/>
            <person name="Nixon B."/>
            <person name="Dacheux J.L."/>
            <person name="Niwa H."/>
            <person name="Sekita Y."/>
            <person name="Huang X."/>
            <person name="Stark A."/>
            <person name="Kheradpour P."/>
            <person name="Kellis M."/>
            <person name="Flicek P."/>
            <person name="Chen Y."/>
            <person name="Webber C."/>
            <person name="Hardison R."/>
            <person name="Nelson J."/>
            <person name="Hallsworth-Pepin K."/>
            <person name="Delehaunty K."/>
            <person name="Markovic C."/>
            <person name="Minx P."/>
            <person name="Feng Y."/>
            <person name="Kremitzki C."/>
            <person name="Mitreva M."/>
            <person name="Glasscock J."/>
            <person name="Wylie T."/>
            <person name="Wohldmann P."/>
            <person name="Thiru P."/>
            <person name="Nhan M.N."/>
            <person name="Pohl C.S."/>
            <person name="Smith S.M."/>
            <person name="Hou S."/>
            <person name="Nefedov M."/>
            <person name="de Jong P.J."/>
            <person name="Renfree M.B."/>
            <person name="Mardis E.R."/>
            <person name="Wilson R.K."/>
        </authorList>
    </citation>
    <scope>NUCLEOTIDE SEQUENCE [LARGE SCALE GENOMIC DNA]</scope>
    <source>
        <strain evidence="3 4">Glennie</strain>
    </source>
</reference>
<proteinExistence type="predicted"/>
<feature type="domain" description="FAM194 C-terminal" evidence="2">
    <location>
        <begin position="317"/>
        <end position="502"/>
    </location>
</feature>
<feature type="region of interest" description="Disordered" evidence="1">
    <location>
        <begin position="827"/>
        <end position="872"/>
    </location>
</feature>
<keyword evidence="4" id="KW-1185">Reference proteome</keyword>